<evidence type="ECO:0000313" key="4">
    <source>
        <dbReference type="Proteomes" id="UP000007798"/>
    </source>
</evidence>
<evidence type="ECO:0000313" key="3">
    <source>
        <dbReference type="EMBL" id="KRF97535.1"/>
    </source>
</evidence>
<accession>A0A0Q9WP91</accession>
<feature type="compositionally biased region" description="Low complexity" evidence="1">
    <location>
        <begin position="60"/>
        <end position="78"/>
    </location>
</feature>
<sequence>MKYFAIFGFFLLVLAVATASANAQVPQFGRNGAAAASGFLRQKSAGNHPQGQPPTPPPNGQNDGNNNNNNNNGQNGQN</sequence>
<feature type="chain" id="PRO_5006386953" evidence="2">
    <location>
        <begin position="24"/>
        <end position="78"/>
    </location>
</feature>
<keyword evidence="2" id="KW-0732">Signal</keyword>
<protein>
    <submittedName>
        <fullName evidence="3">Uncharacterized protein</fullName>
    </submittedName>
</protein>
<evidence type="ECO:0000256" key="1">
    <source>
        <dbReference type="SAM" id="MobiDB-lite"/>
    </source>
</evidence>
<reference evidence="3 4" key="1">
    <citation type="journal article" date="2007" name="Nature">
        <title>Evolution of genes and genomes on the Drosophila phylogeny.</title>
        <authorList>
            <consortium name="Drosophila 12 Genomes Consortium"/>
            <person name="Clark A.G."/>
            <person name="Eisen M.B."/>
            <person name="Smith D.R."/>
            <person name="Bergman C.M."/>
            <person name="Oliver B."/>
            <person name="Markow T.A."/>
            <person name="Kaufman T.C."/>
            <person name="Kellis M."/>
            <person name="Gelbart W."/>
            <person name="Iyer V.N."/>
            <person name="Pollard D.A."/>
            <person name="Sackton T.B."/>
            <person name="Larracuente A.M."/>
            <person name="Singh N.D."/>
            <person name="Abad J.P."/>
            <person name="Abt D.N."/>
            <person name="Adryan B."/>
            <person name="Aguade M."/>
            <person name="Akashi H."/>
            <person name="Anderson W.W."/>
            <person name="Aquadro C.F."/>
            <person name="Ardell D.H."/>
            <person name="Arguello R."/>
            <person name="Artieri C.G."/>
            <person name="Barbash D.A."/>
            <person name="Barker D."/>
            <person name="Barsanti P."/>
            <person name="Batterham P."/>
            <person name="Batzoglou S."/>
            <person name="Begun D."/>
            <person name="Bhutkar A."/>
            <person name="Blanco E."/>
            <person name="Bosak S.A."/>
            <person name="Bradley R.K."/>
            <person name="Brand A.D."/>
            <person name="Brent M.R."/>
            <person name="Brooks A.N."/>
            <person name="Brown R.H."/>
            <person name="Butlin R.K."/>
            <person name="Caggese C."/>
            <person name="Calvi B.R."/>
            <person name="Bernardo de Carvalho A."/>
            <person name="Caspi A."/>
            <person name="Castrezana S."/>
            <person name="Celniker S.E."/>
            <person name="Chang J.L."/>
            <person name="Chapple C."/>
            <person name="Chatterji S."/>
            <person name="Chinwalla A."/>
            <person name="Civetta A."/>
            <person name="Clifton S.W."/>
            <person name="Comeron J.M."/>
            <person name="Costello J.C."/>
            <person name="Coyne J.A."/>
            <person name="Daub J."/>
            <person name="David R.G."/>
            <person name="Delcher A.L."/>
            <person name="Delehaunty K."/>
            <person name="Do C.B."/>
            <person name="Ebling H."/>
            <person name="Edwards K."/>
            <person name="Eickbush T."/>
            <person name="Evans J.D."/>
            <person name="Filipski A."/>
            <person name="Findeiss S."/>
            <person name="Freyhult E."/>
            <person name="Fulton L."/>
            <person name="Fulton R."/>
            <person name="Garcia A.C."/>
            <person name="Gardiner A."/>
            <person name="Garfield D.A."/>
            <person name="Garvin B.E."/>
            <person name="Gibson G."/>
            <person name="Gilbert D."/>
            <person name="Gnerre S."/>
            <person name="Godfrey J."/>
            <person name="Good R."/>
            <person name="Gotea V."/>
            <person name="Gravely B."/>
            <person name="Greenberg A.J."/>
            <person name="Griffiths-Jones S."/>
            <person name="Gross S."/>
            <person name="Guigo R."/>
            <person name="Gustafson E.A."/>
            <person name="Haerty W."/>
            <person name="Hahn M.W."/>
            <person name="Halligan D.L."/>
            <person name="Halpern A.L."/>
            <person name="Halter G.M."/>
            <person name="Han M.V."/>
            <person name="Heger A."/>
            <person name="Hillier L."/>
            <person name="Hinrichs A.S."/>
            <person name="Holmes I."/>
            <person name="Hoskins R.A."/>
            <person name="Hubisz M.J."/>
            <person name="Hultmark D."/>
            <person name="Huntley M.A."/>
            <person name="Jaffe D.B."/>
            <person name="Jagadeeshan S."/>
            <person name="Jeck W.R."/>
            <person name="Johnson J."/>
            <person name="Jones C.D."/>
            <person name="Jordan W.C."/>
            <person name="Karpen G.H."/>
            <person name="Kataoka E."/>
            <person name="Keightley P.D."/>
            <person name="Kheradpour P."/>
            <person name="Kirkness E.F."/>
            <person name="Koerich L.B."/>
            <person name="Kristiansen K."/>
            <person name="Kudrna D."/>
            <person name="Kulathinal R.J."/>
            <person name="Kumar S."/>
            <person name="Kwok R."/>
            <person name="Lander E."/>
            <person name="Langley C.H."/>
            <person name="Lapoint R."/>
            <person name="Lazzaro B.P."/>
            <person name="Lee S.J."/>
            <person name="Levesque L."/>
            <person name="Li R."/>
            <person name="Lin C.F."/>
            <person name="Lin M.F."/>
            <person name="Lindblad-Toh K."/>
            <person name="Llopart A."/>
            <person name="Long M."/>
            <person name="Low L."/>
            <person name="Lozovsky E."/>
            <person name="Lu J."/>
            <person name="Luo M."/>
            <person name="Machado C.A."/>
            <person name="Makalowski W."/>
            <person name="Marzo M."/>
            <person name="Matsuda M."/>
            <person name="Matzkin L."/>
            <person name="McAllister B."/>
            <person name="McBride C.S."/>
            <person name="McKernan B."/>
            <person name="McKernan K."/>
            <person name="Mendez-Lago M."/>
            <person name="Minx P."/>
            <person name="Mollenhauer M.U."/>
            <person name="Montooth K."/>
            <person name="Mount S.M."/>
            <person name="Mu X."/>
            <person name="Myers E."/>
            <person name="Negre B."/>
            <person name="Newfeld S."/>
            <person name="Nielsen R."/>
            <person name="Noor M.A."/>
            <person name="O'Grady P."/>
            <person name="Pachter L."/>
            <person name="Papaceit M."/>
            <person name="Parisi M.J."/>
            <person name="Parisi M."/>
            <person name="Parts L."/>
            <person name="Pedersen J.S."/>
            <person name="Pesole G."/>
            <person name="Phillippy A.M."/>
            <person name="Ponting C.P."/>
            <person name="Pop M."/>
            <person name="Porcelli D."/>
            <person name="Powell J.R."/>
            <person name="Prohaska S."/>
            <person name="Pruitt K."/>
            <person name="Puig M."/>
            <person name="Quesneville H."/>
            <person name="Ram K.R."/>
            <person name="Rand D."/>
            <person name="Rasmussen M.D."/>
            <person name="Reed L.K."/>
            <person name="Reenan R."/>
            <person name="Reily A."/>
            <person name="Remington K.A."/>
            <person name="Rieger T.T."/>
            <person name="Ritchie M.G."/>
            <person name="Robin C."/>
            <person name="Rogers Y.H."/>
            <person name="Rohde C."/>
            <person name="Rozas J."/>
            <person name="Rubenfield M.J."/>
            <person name="Ruiz A."/>
            <person name="Russo S."/>
            <person name="Salzberg S.L."/>
            <person name="Sanchez-Gracia A."/>
            <person name="Saranga D.J."/>
            <person name="Sato H."/>
            <person name="Schaeffer S.W."/>
            <person name="Schatz M.C."/>
            <person name="Schlenke T."/>
            <person name="Schwartz R."/>
            <person name="Segarra C."/>
            <person name="Singh R.S."/>
            <person name="Sirot L."/>
            <person name="Sirota M."/>
            <person name="Sisneros N.B."/>
            <person name="Smith C.D."/>
            <person name="Smith T.F."/>
            <person name="Spieth J."/>
            <person name="Stage D.E."/>
            <person name="Stark A."/>
            <person name="Stephan W."/>
            <person name="Strausberg R.L."/>
            <person name="Strempel S."/>
            <person name="Sturgill D."/>
            <person name="Sutton G."/>
            <person name="Sutton G.G."/>
            <person name="Tao W."/>
            <person name="Teichmann S."/>
            <person name="Tobari Y.N."/>
            <person name="Tomimura Y."/>
            <person name="Tsolas J.M."/>
            <person name="Valente V.L."/>
            <person name="Venter E."/>
            <person name="Venter J.C."/>
            <person name="Vicario S."/>
            <person name="Vieira F.G."/>
            <person name="Vilella A.J."/>
            <person name="Villasante A."/>
            <person name="Walenz B."/>
            <person name="Wang J."/>
            <person name="Wasserman M."/>
            <person name="Watts T."/>
            <person name="Wilson D."/>
            <person name="Wilson R.K."/>
            <person name="Wing R.A."/>
            <person name="Wolfner M.F."/>
            <person name="Wong A."/>
            <person name="Wong G.K."/>
            <person name="Wu C.I."/>
            <person name="Wu G."/>
            <person name="Yamamoto D."/>
            <person name="Yang H.P."/>
            <person name="Yang S.P."/>
            <person name="Yorke J.A."/>
            <person name="Yoshida K."/>
            <person name="Zdobnov E."/>
            <person name="Zhang P."/>
            <person name="Zhang Y."/>
            <person name="Zimin A.V."/>
            <person name="Baldwin J."/>
            <person name="Abdouelleil A."/>
            <person name="Abdulkadir J."/>
            <person name="Abebe A."/>
            <person name="Abera B."/>
            <person name="Abreu J."/>
            <person name="Acer S.C."/>
            <person name="Aftuck L."/>
            <person name="Alexander A."/>
            <person name="An P."/>
            <person name="Anderson E."/>
            <person name="Anderson S."/>
            <person name="Arachi H."/>
            <person name="Azer M."/>
            <person name="Bachantsang P."/>
            <person name="Barry A."/>
            <person name="Bayul T."/>
            <person name="Berlin A."/>
            <person name="Bessette D."/>
            <person name="Bloom T."/>
            <person name="Blye J."/>
            <person name="Boguslavskiy L."/>
            <person name="Bonnet C."/>
            <person name="Boukhgalter B."/>
            <person name="Bourzgui I."/>
            <person name="Brown A."/>
            <person name="Cahill P."/>
            <person name="Channer S."/>
            <person name="Cheshatsang Y."/>
            <person name="Chuda L."/>
            <person name="Citroen M."/>
            <person name="Collymore A."/>
            <person name="Cooke P."/>
            <person name="Costello M."/>
            <person name="D'Aco K."/>
            <person name="Daza R."/>
            <person name="De Haan G."/>
            <person name="DeGray S."/>
            <person name="DeMaso C."/>
            <person name="Dhargay N."/>
            <person name="Dooley K."/>
            <person name="Dooley E."/>
            <person name="Doricent M."/>
            <person name="Dorje P."/>
            <person name="Dorjee K."/>
            <person name="Dupes A."/>
            <person name="Elong R."/>
            <person name="Falk J."/>
            <person name="Farina A."/>
            <person name="Faro S."/>
            <person name="Ferguson D."/>
            <person name="Fisher S."/>
            <person name="Foley C.D."/>
            <person name="Franke A."/>
            <person name="Friedrich D."/>
            <person name="Gadbois L."/>
            <person name="Gearin G."/>
            <person name="Gearin C.R."/>
            <person name="Giannoukos G."/>
            <person name="Goode T."/>
            <person name="Graham J."/>
            <person name="Grandbois E."/>
            <person name="Grewal S."/>
            <person name="Gyaltsen K."/>
            <person name="Hafez N."/>
            <person name="Hagos B."/>
            <person name="Hall J."/>
            <person name="Henson C."/>
            <person name="Hollinger A."/>
            <person name="Honan T."/>
            <person name="Huard M.D."/>
            <person name="Hughes L."/>
            <person name="Hurhula B."/>
            <person name="Husby M.E."/>
            <person name="Kamat A."/>
            <person name="Kanga B."/>
            <person name="Kashin S."/>
            <person name="Khazanovich D."/>
            <person name="Kisner P."/>
            <person name="Lance K."/>
            <person name="Lara M."/>
            <person name="Lee W."/>
            <person name="Lennon N."/>
            <person name="Letendre F."/>
            <person name="LeVine R."/>
            <person name="Lipovsky A."/>
            <person name="Liu X."/>
            <person name="Liu J."/>
            <person name="Liu S."/>
            <person name="Lokyitsang T."/>
            <person name="Lokyitsang Y."/>
            <person name="Lubonja R."/>
            <person name="Lui A."/>
            <person name="MacDonald P."/>
            <person name="Magnisalis V."/>
            <person name="Maru K."/>
            <person name="Matthews C."/>
            <person name="McCusker W."/>
            <person name="McDonough S."/>
            <person name="Mehta T."/>
            <person name="Meldrim J."/>
            <person name="Meneus L."/>
            <person name="Mihai O."/>
            <person name="Mihalev A."/>
            <person name="Mihova T."/>
            <person name="Mittelman R."/>
            <person name="Mlenga V."/>
            <person name="Montmayeur A."/>
            <person name="Mulrain L."/>
            <person name="Navidi A."/>
            <person name="Naylor J."/>
            <person name="Negash T."/>
            <person name="Nguyen T."/>
            <person name="Nguyen N."/>
            <person name="Nicol R."/>
            <person name="Norbu C."/>
            <person name="Norbu N."/>
            <person name="Novod N."/>
            <person name="O'Neill B."/>
            <person name="Osman S."/>
            <person name="Markiewicz E."/>
            <person name="Oyono O.L."/>
            <person name="Patti C."/>
            <person name="Phunkhang P."/>
            <person name="Pierre F."/>
            <person name="Priest M."/>
            <person name="Raghuraman S."/>
            <person name="Rege F."/>
            <person name="Reyes R."/>
            <person name="Rise C."/>
            <person name="Rogov P."/>
            <person name="Ross K."/>
            <person name="Ryan E."/>
            <person name="Settipalli S."/>
            <person name="Shea T."/>
            <person name="Sherpa N."/>
            <person name="Shi L."/>
            <person name="Shih D."/>
            <person name="Sparrow T."/>
            <person name="Spaulding J."/>
            <person name="Stalker J."/>
            <person name="Stange-Thomann N."/>
            <person name="Stavropoulos S."/>
            <person name="Stone C."/>
            <person name="Strader C."/>
            <person name="Tesfaye S."/>
            <person name="Thomson T."/>
            <person name="Thoulutsang Y."/>
            <person name="Thoulutsang D."/>
            <person name="Topham K."/>
            <person name="Topping I."/>
            <person name="Tsamla T."/>
            <person name="Vassiliev H."/>
            <person name="Vo A."/>
            <person name="Wangchuk T."/>
            <person name="Wangdi T."/>
            <person name="Weiand M."/>
            <person name="Wilkinson J."/>
            <person name="Wilson A."/>
            <person name="Yadav S."/>
            <person name="Young G."/>
            <person name="Yu Q."/>
            <person name="Zembek L."/>
            <person name="Zhong D."/>
            <person name="Zimmer A."/>
            <person name="Zwirko Z."/>
            <person name="Jaffe D.B."/>
            <person name="Alvarez P."/>
            <person name="Brockman W."/>
            <person name="Butler J."/>
            <person name="Chin C."/>
            <person name="Gnerre S."/>
            <person name="Grabherr M."/>
            <person name="Kleber M."/>
            <person name="Mauceli E."/>
            <person name="MacCallum I."/>
        </authorList>
    </citation>
    <scope>NUCLEOTIDE SEQUENCE [LARGE SCALE GENOMIC DNA]</scope>
    <source>
        <strain evidence="4">Tucson 14030-0811.24</strain>
    </source>
</reference>
<name>A0A0Q9WP91_DROWI</name>
<dbReference type="EMBL" id="CH963846">
    <property type="protein sequence ID" value="KRF97535.1"/>
    <property type="molecule type" value="Genomic_DNA"/>
</dbReference>
<feature type="region of interest" description="Disordered" evidence="1">
    <location>
        <begin position="36"/>
        <end position="78"/>
    </location>
</feature>
<keyword evidence="4" id="KW-1185">Reference proteome</keyword>
<proteinExistence type="predicted"/>
<organism evidence="3 4">
    <name type="scientific">Drosophila willistoni</name>
    <name type="common">Fruit fly</name>
    <dbReference type="NCBI Taxonomy" id="7260"/>
    <lineage>
        <taxon>Eukaryota</taxon>
        <taxon>Metazoa</taxon>
        <taxon>Ecdysozoa</taxon>
        <taxon>Arthropoda</taxon>
        <taxon>Hexapoda</taxon>
        <taxon>Insecta</taxon>
        <taxon>Pterygota</taxon>
        <taxon>Neoptera</taxon>
        <taxon>Endopterygota</taxon>
        <taxon>Diptera</taxon>
        <taxon>Brachycera</taxon>
        <taxon>Muscomorpha</taxon>
        <taxon>Ephydroidea</taxon>
        <taxon>Drosophilidae</taxon>
        <taxon>Drosophila</taxon>
        <taxon>Sophophora</taxon>
    </lineage>
</organism>
<feature type="signal peptide" evidence="2">
    <location>
        <begin position="1"/>
        <end position="23"/>
    </location>
</feature>
<dbReference type="AlphaFoldDB" id="A0A0Q9WP91"/>
<gene>
    <name evidence="3" type="primary">Dwil\GK27562</name>
    <name evidence="3" type="ORF">Dwil_GK27562</name>
</gene>
<dbReference type="InParanoid" id="A0A0Q9WP91"/>
<dbReference type="Proteomes" id="UP000007798">
    <property type="component" value="Unassembled WGS sequence"/>
</dbReference>
<evidence type="ECO:0000256" key="2">
    <source>
        <dbReference type="SAM" id="SignalP"/>
    </source>
</evidence>